<keyword evidence="1" id="KW-0436">Ligase</keyword>
<organism evidence="4 5">
    <name type="scientific">Quercus lobata</name>
    <name type="common">Valley oak</name>
    <dbReference type="NCBI Taxonomy" id="97700"/>
    <lineage>
        <taxon>Eukaryota</taxon>
        <taxon>Viridiplantae</taxon>
        <taxon>Streptophyta</taxon>
        <taxon>Embryophyta</taxon>
        <taxon>Tracheophyta</taxon>
        <taxon>Spermatophyta</taxon>
        <taxon>Magnoliopsida</taxon>
        <taxon>eudicotyledons</taxon>
        <taxon>Gunneridae</taxon>
        <taxon>Pentapetalae</taxon>
        <taxon>rosids</taxon>
        <taxon>fabids</taxon>
        <taxon>Fagales</taxon>
        <taxon>Fagaceae</taxon>
        <taxon>Quercus</taxon>
    </lineage>
</organism>
<dbReference type="EnsemblPlants" id="QL07p017330:mrna">
    <property type="protein sequence ID" value="QL07p017330:mrna"/>
    <property type="gene ID" value="QL07p017330"/>
</dbReference>
<evidence type="ECO:0000256" key="3">
    <source>
        <dbReference type="ARBA" id="ARBA00022840"/>
    </source>
</evidence>
<dbReference type="InParanoid" id="A0A7N2M3B1"/>
<reference evidence="4" key="2">
    <citation type="submission" date="2021-01" db="UniProtKB">
        <authorList>
            <consortium name="EnsemblPlants"/>
        </authorList>
    </citation>
    <scope>IDENTIFICATION</scope>
</reference>
<protein>
    <submittedName>
        <fullName evidence="4">Uncharacterized protein</fullName>
    </submittedName>
</protein>
<sequence length="210" mass="23051">MTSPASIEKPPVLLREDSKYALEQLSFIITTDNYEDLSNHAIEAVGETGDANDEGFDGSLPKPPTLDRVRAKARSMEDELAELKAWKRRCCRHSSTGSTTLGALCSMGEATFARPVSPGAVALTSSTRSSCRRIASSFLLSLWFLTLIRTEHEKFGFELGSLRPMRYGQIAELLNGIAERFGWDKIMEGDNVIGLKQGKQKVTLEPGGQP</sequence>
<dbReference type="InterPro" id="IPR035434">
    <property type="entry name" value="GCL_bact_plant"/>
</dbReference>
<reference evidence="4 5" key="1">
    <citation type="journal article" date="2016" name="G3 (Bethesda)">
        <title>First Draft Assembly and Annotation of the Genome of a California Endemic Oak Quercus lobata Nee (Fagaceae).</title>
        <authorList>
            <person name="Sork V.L."/>
            <person name="Fitz-Gibbon S.T."/>
            <person name="Puiu D."/>
            <person name="Crepeau M."/>
            <person name="Gugger P.F."/>
            <person name="Sherman R."/>
            <person name="Stevens K."/>
            <person name="Langley C.H."/>
            <person name="Pellegrini M."/>
            <person name="Salzberg S.L."/>
        </authorList>
    </citation>
    <scope>NUCLEOTIDE SEQUENCE [LARGE SCALE GENOMIC DNA]</scope>
    <source>
        <strain evidence="4 5">cv. SW786</strain>
    </source>
</reference>
<dbReference type="Proteomes" id="UP000594261">
    <property type="component" value="Chromosome 7"/>
</dbReference>
<keyword evidence="3" id="KW-0067">ATP-binding</keyword>
<dbReference type="GO" id="GO:0004357">
    <property type="term" value="F:glutamate-cysteine ligase activity"/>
    <property type="evidence" value="ECO:0007669"/>
    <property type="project" value="InterPro"/>
</dbReference>
<dbReference type="EMBL" id="LRBV02000007">
    <property type="status" value="NOT_ANNOTATED_CDS"/>
    <property type="molecule type" value="Genomic_DNA"/>
</dbReference>
<evidence type="ECO:0000313" key="5">
    <source>
        <dbReference type="Proteomes" id="UP000594261"/>
    </source>
</evidence>
<dbReference type="AlphaFoldDB" id="A0A7N2M3B1"/>
<evidence type="ECO:0000256" key="1">
    <source>
        <dbReference type="ARBA" id="ARBA00022598"/>
    </source>
</evidence>
<dbReference type="GO" id="GO:0005524">
    <property type="term" value="F:ATP binding"/>
    <property type="evidence" value="ECO:0007669"/>
    <property type="project" value="UniProtKB-KW"/>
</dbReference>
<proteinExistence type="predicted"/>
<dbReference type="PANTHER" id="PTHR34378:SF1">
    <property type="entry name" value="GLUTAMATE--CYSTEINE LIGASE, CHLOROPLASTIC"/>
    <property type="match status" value="1"/>
</dbReference>
<dbReference type="PANTHER" id="PTHR34378">
    <property type="entry name" value="GLUTAMATE--CYSTEINE LIGASE, CHLOROPLASTIC"/>
    <property type="match status" value="1"/>
</dbReference>
<name>A0A7N2M3B1_QUELO</name>
<evidence type="ECO:0000256" key="2">
    <source>
        <dbReference type="ARBA" id="ARBA00022741"/>
    </source>
</evidence>
<dbReference type="Gene3D" id="3.30.590.20">
    <property type="match status" value="1"/>
</dbReference>
<accession>A0A7N2M3B1</accession>
<dbReference type="Gramene" id="QL07p017330:mrna">
    <property type="protein sequence ID" value="QL07p017330:mrna"/>
    <property type="gene ID" value="QL07p017330"/>
</dbReference>
<keyword evidence="5" id="KW-1185">Reference proteome</keyword>
<keyword evidence="2" id="KW-0547">Nucleotide-binding</keyword>
<evidence type="ECO:0000313" key="4">
    <source>
        <dbReference type="EnsemblPlants" id="QL07p017330:mrna"/>
    </source>
</evidence>
<dbReference type="GO" id="GO:0006750">
    <property type="term" value="P:glutathione biosynthetic process"/>
    <property type="evidence" value="ECO:0007669"/>
    <property type="project" value="InterPro"/>
</dbReference>